<reference evidence="1 2" key="1">
    <citation type="submission" date="2014-04" db="EMBL/GenBank/DDBJ databases">
        <authorList>
            <consortium name="DOE Joint Genome Institute"/>
            <person name="Kuo A."/>
            <person name="Kohler A."/>
            <person name="Jargeat P."/>
            <person name="Nagy L.G."/>
            <person name="Floudas D."/>
            <person name="Copeland A."/>
            <person name="Barry K.W."/>
            <person name="Cichocki N."/>
            <person name="Veneault-Fourrey C."/>
            <person name="LaButti K."/>
            <person name="Lindquist E.A."/>
            <person name="Lipzen A."/>
            <person name="Lundell T."/>
            <person name="Morin E."/>
            <person name="Murat C."/>
            <person name="Sun H."/>
            <person name="Tunlid A."/>
            <person name="Henrissat B."/>
            <person name="Grigoriev I.V."/>
            <person name="Hibbett D.S."/>
            <person name="Martin F."/>
            <person name="Nordberg H.P."/>
            <person name="Cantor M.N."/>
            <person name="Hua S.X."/>
        </authorList>
    </citation>
    <scope>NUCLEOTIDE SEQUENCE [LARGE SCALE GENOMIC DNA]</scope>
    <source>
        <strain evidence="1 2">Ve08.2h10</strain>
    </source>
</reference>
<keyword evidence="2" id="KW-1185">Reference proteome</keyword>
<evidence type="ECO:0000313" key="2">
    <source>
        <dbReference type="Proteomes" id="UP000054538"/>
    </source>
</evidence>
<name>A0A0D0DJS6_9AGAM</name>
<gene>
    <name evidence="1" type="ORF">PAXRUDRAFT_830882</name>
</gene>
<dbReference type="AlphaFoldDB" id="A0A0D0DJS6"/>
<dbReference type="InParanoid" id="A0A0D0DJS6"/>
<dbReference type="HOGENOM" id="CLU_183190_0_0_1"/>
<accession>A0A0D0DJS6</accession>
<dbReference type="Proteomes" id="UP000054538">
    <property type="component" value="Unassembled WGS sequence"/>
</dbReference>
<evidence type="ECO:0000313" key="1">
    <source>
        <dbReference type="EMBL" id="KIK91383.1"/>
    </source>
</evidence>
<reference evidence="2" key="2">
    <citation type="submission" date="2015-01" db="EMBL/GenBank/DDBJ databases">
        <title>Evolutionary Origins and Diversification of the Mycorrhizal Mutualists.</title>
        <authorList>
            <consortium name="DOE Joint Genome Institute"/>
            <consortium name="Mycorrhizal Genomics Consortium"/>
            <person name="Kohler A."/>
            <person name="Kuo A."/>
            <person name="Nagy L.G."/>
            <person name="Floudas D."/>
            <person name="Copeland A."/>
            <person name="Barry K.W."/>
            <person name="Cichocki N."/>
            <person name="Veneault-Fourrey C."/>
            <person name="LaButti K."/>
            <person name="Lindquist E.A."/>
            <person name="Lipzen A."/>
            <person name="Lundell T."/>
            <person name="Morin E."/>
            <person name="Murat C."/>
            <person name="Riley R."/>
            <person name="Ohm R."/>
            <person name="Sun H."/>
            <person name="Tunlid A."/>
            <person name="Henrissat B."/>
            <person name="Grigoriev I.V."/>
            <person name="Hibbett D.S."/>
            <person name="Martin F."/>
        </authorList>
    </citation>
    <scope>NUCLEOTIDE SEQUENCE [LARGE SCALE GENOMIC DNA]</scope>
    <source>
        <strain evidence="2">Ve08.2h10</strain>
    </source>
</reference>
<feature type="non-terminal residue" evidence="1">
    <location>
        <position position="1"/>
    </location>
</feature>
<organism evidence="1 2">
    <name type="scientific">Paxillus rubicundulus Ve08.2h10</name>
    <dbReference type="NCBI Taxonomy" id="930991"/>
    <lineage>
        <taxon>Eukaryota</taxon>
        <taxon>Fungi</taxon>
        <taxon>Dikarya</taxon>
        <taxon>Basidiomycota</taxon>
        <taxon>Agaricomycotina</taxon>
        <taxon>Agaricomycetes</taxon>
        <taxon>Agaricomycetidae</taxon>
        <taxon>Boletales</taxon>
        <taxon>Paxilineae</taxon>
        <taxon>Paxillaceae</taxon>
        <taxon>Paxillus</taxon>
    </lineage>
</organism>
<protein>
    <submittedName>
        <fullName evidence="1">Uncharacterized protein</fullName>
    </submittedName>
</protein>
<proteinExistence type="predicted"/>
<sequence length="79" mass="8895">SICHHHHHSFTTPPPFTPVDPELRYLCTQTPLVQTASEIMVVANISPTRKCSRKDTSIYSKSDESVWEEADAKIISKSI</sequence>
<dbReference type="EMBL" id="KN825393">
    <property type="protein sequence ID" value="KIK91383.1"/>
    <property type="molecule type" value="Genomic_DNA"/>
</dbReference>